<protein>
    <submittedName>
        <fullName evidence="2">Uncharacterized protein</fullName>
    </submittedName>
</protein>
<keyword evidence="3" id="KW-1185">Reference proteome</keyword>
<dbReference type="EMBL" id="JAWZYT010000232">
    <property type="protein sequence ID" value="KAK4326223.1"/>
    <property type="molecule type" value="Genomic_DNA"/>
</dbReference>
<evidence type="ECO:0000313" key="1">
    <source>
        <dbReference type="EMBL" id="KAK4318169.1"/>
    </source>
</evidence>
<organism evidence="2 3">
    <name type="scientific">Petrolisthes manimaculis</name>
    <dbReference type="NCBI Taxonomy" id="1843537"/>
    <lineage>
        <taxon>Eukaryota</taxon>
        <taxon>Metazoa</taxon>
        <taxon>Ecdysozoa</taxon>
        <taxon>Arthropoda</taxon>
        <taxon>Crustacea</taxon>
        <taxon>Multicrustacea</taxon>
        <taxon>Malacostraca</taxon>
        <taxon>Eumalacostraca</taxon>
        <taxon>Eucarida</taxon>
        <taxon>Decapoda</taxon>
        <taxon>Pleocyemata</taxon>
        <taxon>Anomura</taxon>
        <taxon>Galatheoidea</taxon>
        <taxon>Porcellanidae</taxon>
        <taxon>Petrolisthes</taxon>
    </lineage>
</organism>
<gene>
    <name evidence="2" type="ORF">Pmani_003215</name>
    <name evidence="1" type="ORF">Pmani_010811</name>
</gene>
<accession>A0AAE1UIP0</accession>
<evidence type="ECO:0000313" key="3">
    <source>
        <dbReference type="Proteomes" id="UP001292094"/>
    </source>
</evidence>
<evidence type="ECO:0000313" key="2">
    <source>
        <dbReference type="EMBL" id="KAK4326223.1"/>
    </source>
</evidence>
<comment type="caution">
    <text evidence="2">The sequence shown here is derived from an EMBL/GenBank/DDBJ whole genome shotgun (WGS) entry which is preliminary data.</text>
</comment>
<name>A0AAE1UIP0_9EUCA</name>
<dbReference type="AlphaFoldDB" id="A0AAE1UIP0"/>
<dbReference type="Proteomes" id="UP001292094">
    <property type="component" value="Unassembled WGS sequence"/>
</dbReference>
<proteinExistence type="predicted"/>
<reference evidence="2" key="1">
    <citation type="submission" date="2023-11" db="EMBL/GenBank/DDBJ databases">
        <title>Genome assemblies of two species of porcelain crab, Petrolisthes cinctipes and Petrolisthes manimaculis (Anomura: Porcellanidae).</title>
        <authorList>
            <person name="Angst P."/>
        </authorList>
    </citation>
    <scope>NUCLEOTIDE SEQUENCE</scope>
    <source>
        <strain evidence="2">PB745_02</strain>
        <tissue evidence="2">Gill</tissue>
    </source>
</reference>
<sequence>MLLSQPLHHQHILFHQSNPKYPGATPDPVTDTSWISSSLNSVFTTRSFHRADCDIVHSLVSSKVRSQPKRIHRSKQKIQPRINTARTAMPDLCERFACSIEEALTDCPTSDWFEVRIAELEPALSAKRTALLDYKREPSKKTLTTFRNARNDAQRIARRCANDYWLNLCQNIQLSTDCGNIRGMYDGMKKAQASLRLRP</sequence>
<dbReference type="EMBL" id="JAWZYT010000858">
    <property type="protein sequence ID" value="KAK4318169.1"/>
    <property type="molecule type" value="Genomic_DNA"/>
</dbReference>